<organism evidence="1 2">
    <name type="scientific">Kutzneria buriramensis</name>
    <dbReference type="NCBI Taxonomy" id="1045776"/>
    <lineage>
        <taxon>Bacteria</taxon>
        <taxon>Bacillati</taxon>
        <taxon>Actinomycetota</taxon>
        <taxon>Actinomycetes</taxon>
        <taxon>Pseudonocardiales</taxon>
        <taxon>Pseudonocardiaceae</taxon>
        <taxon>Kutzneria</taxon>
    </lineage>
</organism>
<accession>A0A3E0GSJ8</accession>
<reference evidence="1 2" key="1">
    <citation type="submission" date="2018-08" db="EMBL/GenBank/DDBJ databases">
        <title>Genomic Encyclopedia of Archaeal and Bacterial Type Strains, Phase II (KMG-II): from individual species to whole genera.</title>
        <authorList>
            <person name="Goeker M."/>
        </authorList>
    </citation>
    <scope>NUCLEOTIDE SEQUENCE [LARGE SCALE GENOMIC DNA]</scope>
    <source>
        <strain evidence="1 2">DSM 45791</strain>
    </source>
</reference>
<gene>
    <name evidence="1" type="ORF">BCF44_13516</name>
</gene>
<sequence length="146" mass="15354">MAATATMTAEDFEKGARDFFVRHCGDIPRYEKYGTMIVASVELVKAVVQLLTDAGVEVQLADPVRSVPGEDHLQYGALAGNHAGRPVVVPLVPGFPEVRVFAAAEGTAVGEVVTVVTVPADRVERGGWVPAAAIAEQLRTILSTAA</sequence>
<name>A0A3E0GSJ8_9PSEU</name>
<dbReference type="Proteomes" id="UP000256269">
    <property type="component" value="Unassembled WGS sequence"/>
</dbReference>
<evidence type="ECO:0000313" key="2">
    <source>
        <dbReference type="Proteomes" id="UP000256269"/>
    </source>
</evidence>
<proteinExistence type="predicted"/>
<comment type="caution">
    <text evidence="1">The sequence shown here is derived from an EMBL/GenBank/DDBJ whole genome shotgun (WGS) entry which is preliminary data.</text>
</comment>
<dbReference type="AlphaFoldDB" id="A0A3E0GSJ8"/>
<protein>
    <submittedName>
        <fullName evidence="1">Uncharacterized protein</fullName>
    </submittedName>
</protein>
<evidence type="ECO:0000313" key="1">
    <source>
        <dbReference type="EMBL" id="REH25977.1"/>
    </source>
</evidence>
<keyword evidence="2" id="KW-1185">Reference proteome</keyword>
<dbReference type="EMBL" id="QUNO01000035">
    <property type="protein sequence ID" value="REH25977.1"/>
    <property type="molecule type" value="Genomic_DNA"/>
</dbReference>